<keyword evidence="2" id="KW-1185">Reference proteome</keyword>
<dbReference type="Proteomes" id="UP000032735">
    <property type="component" value="Chromosome"/>
</dbReference>
<evidence type="ECO:0000313" key="2">
    <source>
        <dbReference type="Proteomes" id="UP000032735"/>
    </source>
</evidence>
<gene>
    <name evidence="1" type="ORF">XPG1_2103</name>
</gene>
<proteinExistence type="predicted"/>
<sequence>MLGSFGMIFKFGSSSWTRTSDIRINSPPFYRLNYGGIGLFLRTGRILAMNWNGVNAKILFSYCSLVI</sequence>
<dbReference type="KEGG" id="xpo:XPG1_2103"/>
<dbReference type="HOGENOM" id="CLU_199170_0_0_6"/>
<dbReference type="AntiFam" id="ANF00012">
    <property type="entry name" value="tRNA translation"/>
</dbReference>
<reference evidence="1 2" key="1">
    <citation type="submission" date="2013-07" db="EMBL/GenBank/DDBJ databases">
        <authorList>
            <person name="Genoscope - CEA"/>
        </authorList>
    </citation>
    <scope>NUCLEOTIDE SEQUENCE [LARGE SCALE GENOMIC DNA]</scope>
    <source>
        <strain evidence="1 2">G6</strain>
    </source>
</reference>
<dbReference type="AlphaFoldDB" id="A0A068R3M0"/>
<evidence type="ECO:0000313" key="1">
    <source>
        <dbReference type="EMBL" id="CDG21758.1"/>
    </source>
</evidence>
<protein>
    <submittedName>
        <fullName evidence="1">Uncharacterized protein</fullName>
    </submittedName>
</protein>
<name>A0A068R3M0_9GAMM</name>
<dbReference type="EMBL" id="FO704551">
    <property type="protein sequence ID" value="CDG21758.1"/>
    <property type="molecule type" value="Genomic_DNA"/>
</dbReference>
<organism evidence="1 2">
    <name type="scientific">Xenorhabdus poinarii G6</name>
    <dbReference type="NCBI Taxonomy" id="1354304"/>
    <lineage>
        <taxon>Bacteria</taxon>
        <taxon>Pseudomonadati</taxon>
        <taxon>Pseudomonadota</taxon>
        <taxon>Gammaproteobacteria</taxon>
        <taxon>Enterobacterales</taxon>
        <taxon>Morganellaceae</taxon>
        <taxon>Xenorhabdus</taxon>
    </lineage>
</organism>
<accession>A0A068R3M0</accession>